<reference evidence="6 7" key="1">
    <citation type="journal article" date="2011" name="Stand. Genomic Sci.">
        <title>Complete genome sequence of Haliscomenobacter hydrossis type strain (O).</title>
        <authorList>
            <consortium name="US DOE Joint Genome Institute (JGI-PGF)"/>
            <person name="Daligault H."/>
            <person name="Lapidus A."/>
            <person name="Zeytun A."/>
            <person name="Nolan M."/>
            <person name="Lucas S."/>
            <person name="Del Rio T.G."/>
            <person name="Tice H."/>
            <person name="Cheng J.F."/>
            <person name="Tapia R."/>
            <person name="Han C."/>
            <person name="Goodwin L."/>
            <person name="Pitluck S."/>
            <person name="Liolios K."/>
            <person name="Pagani I."/>
            <person name="Ivanova N."/>
            <person name="Huntemann M."/>
            <person name="Mavromatis K."/>
            <person name="Mikhailova N."/>
            <person name="Pati A."/>
            <person name="Chen A."/>
            <person name="Palaniappan K."/>
            <person name="Land M."/>
            <person name="Hauser L."/>
            <person name="Brambilla E.M."/>
            <person name="Rohde M."/>
            <person name="Verbarg S."/>
            <person name="Goker M."/>
            <person name="Bristow J."/>
            <person name="Eisen J.A."/>
            <person name="Markowitz V."/>
            <person name="Hugenholtz P."/>
            <person name="Kyrpides N.C."/>
            <person name="Klenk H.P."/>
            <person name="Woyke T."/>
        </authorList>
    </citation>
    <scope>NUCLEOTIDE SEQUENCE [LARGE SCALE GENOMIC DNA]</scope>
    <source>
        <strain evidence="7">ATCC 27775 / DSM 1100 / LMG 10767 / O</strain>
    </source>
</reference>
<feature type="domain" description="tRNA/rRNA methyltransferase SpoU type" evidence="4">
    <location>
        <begin position="122"/>
        <end position="261"/>
    </location>
</feature>
<protein>
    <submittedName>
        <fullName evidence="6">tRNA/rRNA methyltransferase (SpoU)</fullName>
    </submittedName>
</protein>
<dbReference type="GO" id="GO:0003723">
    <property type="term" value="F:RNA binding"/>
    <property type="evidence" value="ECO:0007669"/>
    <property type="project" value="InterPro"/>
</dbReference>
<evidence type="ECO:0000256" key="3">
    <source>
        <dbReference type="ARBA" id="ARBA00022679"/>
    </source>
</evidence>
<dbReference type="InterPro" id="IPR053888">
    <property type="entry name" value="MRM3-like_sub_bind"/>
</dbReference>
<dbReference type="InterPro" id="IPR029064">
    <property type="entry name" value="Ribosomal_eL30-like_sf"/>
</dbReference>
<dbReference type="OrthoDB" id="9794400at2"/>
<sequence length="268" mass="29208">MSTTKIISSLQNPLIKNIGILLEKARERRKQGLFVAEGLIEVGMALRAGYEVEQLLYDPEITSFAALQSLPKLPANLPQKLIEVSGSVMEKIAYRANVPNVVAVLKTPERALNNFSPGKNPLILVLETVEKPGNLGAILRTADAAGVHAVFLCDPQTDWYNPNVIRASLGAVFTVPVFTVAAADALNWLQMHKIAILATHLEASYPYFDCDLSGAIAFVMGTEANGISNFWVEAAQQRVIIPMHGQVDSMNVSVSTAILLFEALRQRK</sequence>
<dbReference type="SUPFAM" id="SSF55315">
    <property type="entry name" value="L30e-like"/>
    <property type="match status" value="1"/>
</dbReference>
<dbReference type="PANTHER" id="PTHR43191:SF2">
    <property type="entry name" value="RRNA METHYLTRANSFERASE 3, MITOCHONDRIAL"/>
    <property type="match status" value="1"/>
</dbReference>
<dbReference type="CDD" id="cd18104">
    <property type="entry name" value="SpoU-like_RNA-MTase"/>
    <property type="match status" value="1"/>
</dbReference>
<gene>
    <name evidence="6" type="ordered locus">Halhy_3394</name>
</gene>
<keyword evidence="7" id="KW-1185">Reference proteome</keyword>
<dbReference type="InterPro" id="IPR001537">
    <property type="entry name" value="SpoU_MeTrfase"/>
</dbReference>
<evidence type="ECO:0000256" key="1">
    <source>
        <dbReference type="ARBA" id="ARBA00007228"/>
    </source>
</evidence>
<evidence type="ECO:0000313" key="6">
    <source>
        <dbReference type="EMBL" id="AEE51250.1"/>
    </source>
</evidence>
<dbReference type="InterPro" id="IPR029028">
    <property type="entry name" value="Alpha/beta_knot_MTases"/>
</dbReference>
<dbReference type="PANTHER" id="PTHR43191">
    <property type="entry name" value="RRNA METHYLTRANSFERASE 3"/>
    <property type="match status" value="1"/>
</dbReference>
<evidence type="ECO:0000256" key="2">
    <source>
        <dbReference type="ARBA" id="ARBA00022603"/>
    </source>
</evidence>
<accession>F4KVD7</accession>
<dbReference type="RefSeq" id="WP_013765791.1">
    <property type="nucleotide sequence ID" value="NC_015510.1"/>
</dbReference>
<organism evidence="6 7">
    <name type="scientific">Haliscomenobacter hydrossis (strain ATCC 27775 / DSM 1100 / LMG 10767 / O)</name>
    <dbReference type="NCBI Taxonomy" id="760192"/>
    <lineage>
        <taxon>Bacteria</taxon>
        <taxon>Pseudomonadati</taxon>
        <taxon>Bacteroidota</taxon>
        <taxon>Saprospiria</taxon>
        <taxon>Saprospirales</taxon>
        <taxon>Haliscomenobacteraceae</taxon>
        <taxon>Haliscomenobacter</taxon>
    </lineage>
</organism>
<name>F4KVD7_HALH1</name>
<dbReference type="SUPFAM" id="SSF75217">
    <property type="entry name" value="alpha/beta knot"/>
    <property type="match status" value="1"/>
</dbReference>
<dbReference type="GO" id="GO:0006396">
    <property type="term" value="P:RNA processing"/>
    <property type="evidence" value="ECO:0007669"/>
    <property type="project" value="InterPro"/>
</dbReference>
<dbReference type="GO" id="GO:0032259">
    <property type="term" value="P:methylation"/>
    <property type="evidence" value="ECO:0007669"/>
    <property type="project" value="UniProtKB-KW"/>
</dbReference>
<dbReference type="Proteomes" id="UP000008461">
    <property type="component" value="Chromosome"/>
</dbReference>
<keyword evidence="3" id="KW-0808">Transferase</keyword>
<dbReference type="HOGENOM" id="CLU_021322_3_2_10"/>
<dbReference type="GO" id="GO:0008173">
    <property type="term" value="F:RNA methyltransferase activity"/>
    <property type="evidence" value="ECO:0007669"/>
    <property type="project" value="InterPro"/>
</dbReference>
<dbReference type="KEGG" id="hhy:Halhy_3394"/>
<reference key="2">
    <citation type="submission" date="2011-04" db="EMBL/GenBank/DDBJ databases">
        <title>Complete sequence of chromosome of Haliscomenobacter hydrossis DSM 1100.</title>
        <authorList>
            <consortium name="US DOE Joint Genome Institute (JGI-PGF)"/>
            <person name="Lucas S."/>
            <person name="Han J."/>
            <person name="Lapidus A."/>
            <person name="Bruce D."/>
            <person name="Goodwin L."/>
            <person name="Pitluck S."/>
            <person name="Peters L."/>
            <person name="Kyrpides N."/>
            <person name="Mavromatis K."/>
            <person name="Ivanova N."/>
            <person name="Ovchinnikova G."/>
            <person name="Pagani I."/>
            <person name="Daligault H."/>
            <person name="Detter J.C."/>
            <person name="Han C."/>
            <person name="Land M."/>
            <person name="Hauser L."/>
            <person name="Markowitz V."/>
            <person name="Cheng J.-F."/>
            <person name="Hugenholtz P."/>
            <person name="Woyke T."/>
            <person name="Wu D."/>
            <person name="Verbarg S."/>
            <person name="Frueling A."/>
            <person name="Brambilla E."/>
            <person name="Klenk H.-P."/>
            <person name="Eisen J.A."/>
        </authorList>
    </citation>
    <scope>NUCLEOTIDE SEQUENCE</scope>
    <source>
        <strain>DSM 1100</strain>
    </source>
</reference>
<dbReference type="AlphaFoldDB" id="F4KVD7"/>
<feature type="domain" description="MRM3-like substrate binding" evidence="5">
    <location>
        <begin position="12"/>
        <end position="103"/>
    </location>
</feature>
<proteinExistence type="inferred from homology"/>
<comment type="similarity">
    <text evidence="1">Belongs to the class IV-like SAM-binding methyltransferase superfamily. RNA methyltransferase TrmH family.</text>
</comment>
<dbReference type="InterPro" id="IPR029026">
    <property type="entry name" value="tRNA_m1G_MTases_N"/>
</dbReference>
<dbReference type="Pfam" id="PF22435">
    <property type="entry name" value="MRM3-like_sub_bind"/>
    <property type="match status" value="1"/>
</dbReference>
<evidence type="ECO:0000313" key="7">
    <source>
        <dbReference type="Proteomes" id="UP000008461"/>
    </source>
</evidence>
<dbReference type="Pfam" id="PF00588">
    <property type="entry name" value="SpoU_methylase"/>
    <property type="match status" value="1"/>
</dbReference>
<dbReference type="eggNOG" id="COG0566">
    <property type="taxonomic scope" value="Bacteria"/>
</dbReference>
<dbReference type="EMBL" id="CP002691">
    <property type="protein sequence ID" value="AEE51250.1"/>
    <property type="molecule type" value="Genomic_DNA"/>
</dbReference>
<keyword evidence="2 6" id="KW-0489">Methyltransferase</keyword>
<evidence type="ECO:0000259" key="5">
    <source>
        <dbReference type="Pfam" id="PF22435"/>
    </source>
</evidence>
<dbReference type="InterPro" id="IPR051259">
    <property type="entry name" value="rRNA_Methyltransferase"/>
</dbReference>
<dbReference type="STRING" id="760192.Halhy_3394"/>
<evidence type="ECO:0000259" key="4">
    <source>
        <dbReference type="Pfam" id="PF00588"/>
    </source>
</evidence>
<dbReference type="Gene3D" id="3.30.1330.30">
    <property type="match status" value="1"/>
</dbReference>
<dbReference type="Gene3D" id="3.40.1280.10">
    <property type="match status" value="1"/>
</dbReference>